<organism evidence="2 3">
    <name type="scientific">Symbiodinium natans</name>
    <dbReference type="NCBI Taxonomy" id="878477"/>
    <lineage>
        <taxon>Eukaryota</taxon>
        <taxon>Sar</taxon>
        <taxon>Alveolata</taxon>
        <taxon>Dinophyceae</taxon>
        <taxon>Suessiales</taxon>
        <taxon>Symbiodiniaceae</taxon>
        <taxon>Symbiodinium</taxon>
    </lineage>
</organism>
<comment type="caution">
    <text evidence="2">The sequence shown here is derived from an EMBL/GenBank/DDBJ whole genome shotgun (WGS) entry which is preliminary data.</text>
</comment>
<accession>A0A812GQC4</accession>
<dbReference type="Proteomes" id="UP000604046">
    <property type="component" value="Unassembled WGS sequence"/>
</dbReference>
<feature type="region of interest" description="Disordered" evidence="1">
    <location>
        <begin position="95"/>
        <end position="122"/>
    </location>
</feature>
<dbReference type="AlphaFoldDB" id="A0A812GQC4"/>
<sequence>MRLQKLYRRCDNSKLEKASGSEHADLQMSSRVRYVKCDTFGDFSQVPEWMTRCEGNEVPPSKGRSSRHWYDSACAAPLRLKVFLLRSALRKYVSMPNPQQNPQSLHCHHCASPLRPDNTHDG</sequence>
<gene>
    <name evidence="2" type="ORF">SNAT2548_LOCUS1058</name>
</gene>
<keyword evidence="3" id="KW-1185">Reference proteome</keyword>
<name>A0A812GQC4_9DINO</name>
<proteinExistence type="predicted"/>
<evidence type="ECO:0000313" key="2">
    <source>
        <dbReference type="EMBL" id="CAE6936662.1"/>
    </source>
</evidence>
<dbReference type="EMBL" id="CAJNDS010000055">
    <property type="protein sequence ID" value="CAE6936662.1"/>
    <property type="molecule type" value="Genomic_DNA"/>
</dbReference>
<protein>
    <submittedName>
        <fullName evidence="2">Uncharacterized protein</fullName>
    </submittedName>
</protein>
<evidence type="ECO:0000313" key="3">
    <source>
        <dbReference type="Proteomes" id="UP000604046"/>
    </source>
</evidence>
<evidence type="ECO:0000256" key="1">
    <source>
        <dbReference type="SAM" id="MobiDB-lite"/>
    </source>
</evidence>
<reference evidence="2" key="1">
    <citation type="submission" date="2021-02" db="EMBL/GenBank/DDBJ databases">
        <authorList>
            <person name="Dougan E. K."/>
            <person name="Rhodes N."/>
            <person name="Thang M."/>
            <person name="Chan C."/>
        </authorList>
    </citation>
    <scope>NUCLEOTIDE SEQUENCE</scope>
</reference>